<proteinExistence type="predicted"/>
<sequence length="155" mass="17555">MSRPPKIPESVLVVIHTPALEVLLIERADQPGFWQSVTGSKDRADEPLIETCVREVAEETGLAIGSAELPLAALQDWQLANLYEIYPVWRHRYAPGVTHNTEHVFGLTLPAPRPVQLNPREHLQHAWLPWREAADRCFSPSNAEAILQLPRFVMR</sequence>
<dbReference type="RefSeq" id="WP_173125347.1">
    <property type="nucleotide sequence ID" value="NZ_JABRWJ010000005.1"/>
</dbReference>
<dbReference type="PRINTS" id="PR01404">
    <property type="entry name" value="NPPPHYDRLASE"/>
</dbReference>
<reference evidence="2 3" key="1">
    <citation type="submission" date="2020-05" db="EMBL/GenBank/DDBJ databases">
        <title>Aquincola sp. isolate from soil.</title>
        <authorList>
            <person name="Han J."/>
            <person name="Kim D.-U."/>
        </authorList>
    </citation>
    <scope>NUCLEOTIDE SEQUENCE [LARGE SCALE GENOMIC DNA]</scope>
    <source>
        <strain evidence="2 3">S2</strain>
    </source>
</reference>
<dbReference type="PROSITE" id="PS51462">
    <property type="entry name" value="NUDIX"/>
    <property type="match status" value="1"/>
</dbReference>
<dbReference type="PANTHER" id="PTHR43736">
    <property type="entry name" value="ADP-RIBOSE PYROPHOSPHATASE"/>
    <property type="match status" value="1"/>
</dbReference>
<evidence type="ECO:0000313" key="2">
    <source>
        <dbReference type="EMBL" id="NRF69065.1"/>
    </source>
</evidence>
<accession>A0ABX2EKB8</accession>
<dbReference type="EMBL" id="JABRWJ010000005">
    <property type="protein sequence ID" value="NRF69065.1"/>
    <property type="molecule type" value="Genomic_DNA"/>
</dbReference>
<dbReference type="NCBIfam" id="NF006961">
    <property type="entry name" value="PRK09438.1"/>
    <property type="match status" value="1"/>
</dbReference>
<keyword evidence="3" id="KW-1185">Reference proteome</keyword>
<evidence type="ECO:0000313" key="3">
    <source>
        <dbReference type="Proteomes" id="UP000737171"/>
    </source>
</evidence>
<feature type="domain" description="Nudix hydrolase" evidence="1">
    <location>
        <begin position="5"/>
        <end position="150"/>
    </location>
</feature>
<dbReference type="InterPro" id="IPR003564">
    <property type="entry name" value="DHNTPase"/>
</dbReference>
<evidence type="ECO:0000259" key="1">
    <source>
        <dbReference type="PROSITE" id="PS51462"/>
    </source>
</evidence>
<dbReference type="GO" id="GO:0019177">
    <property type="term" value="F:dihydroneopterin triphosphate pyrophosphohydrolase activity"/>
    <property type="evidence" value="ECO:0007669"/>
    <property type="project" value="UniProtKB-EC"/>
</dbReference>
<keyword evidence="2" id="KW-0378">Hydrolase</keyword>
<dbReference type="SUPFAM" id="SSF55811">
    <property type="entry name" value="Nudix"/>
    <property type="match status" value="1"/>
</dbReference>
<name>A0ABX2EKB8_9BURK</name>
<dbReference type="PANTHER" id="PTHR43736:SF1">
    <property type="entry name" value="DIHYDRONEOPTERIN TRIPHOSPHATE DIPHOSPHATASE"/>
    <property type="match status" value="1"/>
</dbReference>
<dbReference type="CDD" id="cd04664">
    <property type="entry name" value="NUDIX_DHNTPase_like"/>
    <property type="match status" value="1"/>
</dbReference>
<organism evidence="2 3">
    <name type="scientific">Pseudaquabacterium terrae</name>
    <dbReference type="NCBI Taxonomy" id="2732868"/>
    <lineage>
        <taxon>Bacteria</taxon>
        <taxon>Pseudomonadati</taxon>
        <taxon>Pseudomonadota</taxon>
        <taxon>Betaproteobacteria</taxon>
        <taxon>Burkholderiales</taxon>
        <taxon>Sphaerotilaceae</taxon>
        <taxon>Pseudaquabacterium</taxon>
    </lineage>
</organism>
<protein>
    <submittedName>
        <fullName evidence="2">Dihydroneopterin triphosphate diphosphatase</fullName>
        <ecNumber evidence="2">3.6.1.67</ecNumber>
    </submittedName>
</protein>
<dbReference type="Pfam" id="PF00293">
    <property type="entry name" value="NUDIX"/>
    <property type="match status" value="1"/>
</dbReference>
<gene>
    <name evidence="2" type="primary">nudB</name>
    <name evidence="2" type="ORF">HLB44_18890</name>
</gene>
<dbReference type="InterPro" id="IPR015797">
    <property type="entry name" value="NUDIX_hydrolase-like_dom_sf"/>
</dbReference>
<comment type="caution">
    <text evidence="2">The sequence shown here is derived from an EMBL/GenBank/DDBJ whole genome shotgun (WGS) entry which is preliminary data.</text>
</comment>
<dbReference type="Proteomes" id="UP000737171">
    <property type="component" value="Unassembled WGS sequence"/>
</dbReference>
<dbReference type="InterPro" id="IPR000086">
    <property type="entry name" value="NUDIX_hydrolase_dom"/>
</dbReference>
<dbReference type="EC" id="3.6.1.67" evidence="2"/>
<dbReference type="Gene3D" id="3.90.79.10">
    <property type="entry name" value="Nucleoside Triphosphate Pyrophosphohydrolase"/>
    <property type="match status" value="1"/>
</dbReference>